<protein>
    <submittedName>
        <fullName evidence="1">Uncharacterized protein</fullName>
    </submittedName>
</protein>
<keyword evidence="2" id="KW-1185">Reference proteome</keyword>
<dbReference type="Gramene" id="OMO67382">
    <property type="protein sequence ID" value="OMO67382"/>
    <property type="gene ID" value="CCACVL1_20570"/>
</dbReference>
<gene>
    <name evidence="1" type="ORF">CCACVL1_20570</name>
</gene>
<evidence type="ECO:0000313" key="2">
    <source>
        <dbReference type="Proteomes" id="UP000188268"/>
    </source>
</evidence>
<dbReference type="Proteomes" id="UP000188268">
    <property type="component" value="Unassembled WGS sequence"/>
</dbReference>
<sequence length="82" mass="9467">MSTKFLTVEAPKNVVEDFKLKFYELEQDDLARISRWIEYAARCQDFILASDQIPSLLEANLNIGAHSHFIIKGKSPRTRLVE</sequence>
<proteinExistence type="predicted"/>
<accession>A0A1R3HAL4</accession>
<reference evidence="1 2" key="1">
    <citation type="submission" date="2013-09" db="EMBL/GenBank/DDBJ databases">
        <title>Corchorus capsularis genome sequencing.</title>
        <authorList>
            <person name="Alam M."/>
            <person name="Haque M.S."/>
            <person name="Islam M.S."/>
            <person name="Emdad E.M."/>
            <person name="Islam M.M."/>
            <person name="Ahmed B."/>
            <person name="Halim A."/>
            <person name="Hossen Q.M.M."/>
            <person name="Hossain M.Z."/>
            <person name="Ahmed R."/>
            <person name="Khan M.M."/>
            <person name="Islam R."/>
            <person name="Rashid M.M."/>
            <person name="Khan S.A."/>
            <person name="Rahman M.S."/>
            <person name="Alam M."/>
        </authorList>
    </citation>
    <scope>NUCLEOTIDE SEQUENCE [LARGE SCALE GENOMIC DNA]</scope>
    <source>
        <strain evidence="2">cv. CVL-1</strain>
        <tissue evidence="1">Whole seedling</tissue>
    </source>
</reference>
<comment type="caution">
    <text evidence="1">The sequence shown here is derived from an EMBL/GenBank/DDBJ whole genome shotgun (WGS) entry which is preliminary data.</text>
</comment>
<name>A0A1R3HAL4_COCAP</name>
<evidence type="ECO:0000313" key="1">
    <source>
        <dbReference type="EMBL" id="OMO67382.1"/>
    </source>
</evidence>
<dbReference type="AlphaFoldDB" id="A0A1R3HAL4"/>
<organism evidence="1 2">
    <name type="scientific">Corchorus capsularis</name>
    <name type="common">Jute</name>
    <dbReference type="NCBI Taxonomy" id="210143"/>
    <lineage>
        <taxon>Eukaryota</taxon>
        <taxon>Viridiplantae</taxon>
        <taxon>Streptophyta</taxon>
        <taxon>Embryophyta</taxon>
        <taxon>Tracheophyta</taxon>
        <taxon>Spermatophyta</taxon>
        <taxon>Magnoliopsida</taxon>
        <taxon>eudicotyledons</taxon>
        <taxon>Gunneridae</taxon>
        <taxon>Pentapetalae</taxon>
        <taxon>rosids</taxon>
        <taxon>malvids</taxon>
        <taxon>Malvales</taxon>
        <taxon>Malvaceae</taxon>
        <taxon>Grewioideae</taxon>
        <taxon>Apeibeae</taxon>
        <taxon>Corchorus</taxon>
    </lineage>
</organism>
<dbReference type="EMBL" id="AWWV01012422">
    <property type="protein sequence ID" value="OMO67382.1"/>
    <property type="molecule type" value="Genomic_DNA"/>
</dbReference>